<organism evidence="2 3">
    <name type="scientific">Arabis nemorensis</name>
    <dbReference type="NCBI Taxonomy" id="586526"/>
    <lineage>
        <taxon>Eukaryota</taxon>
        <taxon>Viridiplantae</taxon>
        <taxon>Streptophyta</taxon>
        <taxon>Embryophyta</taxon>
        <taxon>Tracheophyta</taxon>
        <taxon>Spermatophyta</taxon>
        <taxon>Magnoliopsida</taxon>
        <taxon>eudicotyledons</taxon>
        <taxon>Gunneridae</taxon>
        <taxon>Pentapetalae</taxon>
        <taxon>rosids</taxon>
        <taxon>malvids</taxon>
        <taxon>Brassicales</taxon>
        <taxon>Brassicaceae</taxon>
        <taxon>Arabideae</taxon>
        <taxon>Arabis</taxon>
    </lineage>
</organism>
<dbReference type="EMBL" id="CABITT030000004">
    <property type="protein sequence ID" value="VVB02437.1"/>
    <property type="molecule type" value="Genomic_DNA"/>
</dbReference>
<dbReference type="PANTHER" id="PTHR33737:SF12">
    <property type="entry name" value="TRIO_F-ACTIN-BINDING PROTEIN"/>
    <property type="match status" value="1"/>
</dbReference>
<feature type="compositionally biased region" description="Basic and acidic residues" evidence="1">
    <location>
        <begin position="178"/>
        <end position="194"/>
    </location>
</feature>
<feature type="compositionally biased region" description="Polar residues" evidence="1">
    <location>
        <begin position="499"/>
        <end position="526"/>
    </location>
</feature>
<feature type="compositionally biased region" description="Low complexity" evidence="1">
    <location>
        <begin position="284"/>
        <end position="304"/>
    </location>
</feature>
<feature type="region of interest" description="Disordered" evidence="1">
    <location>
        <begin position="155"/>
        <end position="232"/>
    </location>
</feature>
<proteinExistence type="predicted"/>
<evidence type="ECO:0000313" key="2">
    <source>
        <dbReference type="EMBL" id="VVB02437.1"/>
    </source>
</evidence>
<evidence type="ECO:0000313" key="3">
    <source>
        <dbReference type="Proteomes" id="UP000489600"/>
    </source>
</evidence>
<dbReference type="OrthoDB" id="1931260at2759"/>
<dbReference type="Proteomes" id="UP000489600">
    <property type="component" value="Unassembled WGS sequence"/>
</dbReference>
<evidence type="ECO:0000256" key="1">
    <source>
        <dbReference type="SAM" id="MobiDB-lite"/>
    </source>
</evidence>
<name>A0A565BLD6_9BRAS</name>
<dbReference type="AlphaFoldDB" id="A0A565BLD6"/>
<comment type="caution">
    <text evidence="2">The sequence shown here is derived from an EMBL/GenBank/DDBJ whole genome shotgun (WGS) entry which is preliminary data.</text>
</comment>
<feature type="compositionally biased region" description="Basic and acidic residues" evidence="1">
    <location>
        <begin position="559"/>
        <end position="574"/>
    </location>
</feature>
<dbReference type="GO" id="GO:0008017">
    <property type="term" value="F:microtubule binding"/>
    <property type="evidence" value="ECO:0007669"/>
    <property type="project" value="InterPro"/>
</dbReference>
<feature type="compositionally biased region" description="Polar residues" evidence="1">
    <location>
        <begin position="476"/>
        <end position="486"/>
    </location>
</feature>
<feature type="compositionally biased region" description="Polar residues" evidence="1">
    <location>
        <begin position="544"/>
        <end position="554"/>
    </location>
</feature>
<keyword evidence="3" id="KW-1185">Reference proteome</keyword>
<feature type="region of interest" description="Disordered" evidence="1">
    <location>
        <begin position="426"/>
        <end position="574"/>
    </location>
</feature>
<feature type="region of interest" description="Disordered" evidence="1">
    <location>
        <begin position="282"/>
        <end position="314"/>
    </location>
</feature>
<accession>A0A565BLD6</accession>
<sequence length="574" mass="62103">MEDDENWRFELDIGGLSLIDEDDSLLLFSSDLDPTSYEFSDTDKEDRGLDLFGDTHNCDEKKEEVLQPNESLEPPKMMKYNLRKSVLEPDELSSMMESNQIGARKALPTIQEDVNRSTESISTLQSDCTVETSQEFVLFDHVRASIQMSAISSDTATPYKSKELGATEALPSPTLSTLDDHGSQEKMKPNDSRKRPSIRAQGLGKVTKQPVAAKEHNASISRPLNGLGKTKRTSVDVIKAKEEKNIKLTGGKEPIARVPISRRTRPIVSKLEVPSKSALRFSVASKNESPSSGSSVESCASVSPTASNRSLDSLQLKKDQNLRIASHSLANGPTSRAASRNIGQPKVQPLSARTYKSKLFSKVTRLSSSVDWTSETPNWSSETPRVSTPNKIAKGIKITVPGESGPASNDTRKTLKPLNAKDVSAVQDDLKPDKQGAKRGSVFSGSAVRPTSMTKPTGLRVPSPKVGYFDGARSSVLRTPTGSCTGPVSGLAKHGARSPNESTASRTKSGKSQPSRSPVIQESTNPKAKVSPVSRSPRLIVPASASSPKLTNKMYSKVSAEEQLKSNEEDNVAR</sequence>
<dbReference type="PANTHER" id="PTHR33737">
    <property type="entry name" value="OS05G0121800 PROTEIN"/>
    <property type="match status" value="1"/>
</dbReference>
<dbReference type="InterPro" id="IPR045882">
    <property type="entry name" value="GPT1/2"/>
</dbReference>
<reference evidence="2" key="1">
    <citation type="submission" date="2019-07" db="EMBL/GenBank/DDBJ databases">
        <authorList>
            <person name="Dittberner H."/>
        </authorList>
    </citation>
    <scope>NUCLEOTIDE SEQUENCE [LARGE SCALE GENOMIC DNA]</scope>
</reference>
<gene>
    <name evidence="2" type="ORF">ANE_LOCUS12881</name>
</gene>
<protein>
    <submittedName>
        <fullName evidence="2">Uncharacterized protein</fullName>
    </submittedName>
</protein>
<feature type="region of interest" description="Disordered" evidence="1">
    <location>
        <begin position="327"/>
        <end position="346"/>
    </location>
</feature>
<feature type="compositionally biased region" description="Polar residues" evidence="1">
    <location>
        <begin position="328"/>
        <end position="342"/>
    </location>
</feature>